<dbReference type="Proteomes" id="UP000178485">
    <property type="component" value="Chromosome i"/>
</dbReference>
<dbReference type="STRING" id="1642646.ING2E5A_0645"/>
<keyword evidence="2" id="KW-1185">Reference proteome</keyword>
<reference evidence="1 2" key="1">
    <citation type="submission" date="2016-08" db="EMBL/GenBank/DDBJ databases">
        <authorList>
            <person name="Seilhamer J.J."/>
        </authorList>
    </citation>
    <scope>NUCLEOTIDE SEQUENCE [LARGE SCALE GENOMIC DNA]</scope>
    <source>
        <strain evidence="1">ING2-E5A</strain>
    </source>
</reference>
<proteinExistence type="predicted"/>
<evidence type="ECO:0000313" key="1">
    <source>
        <dbReference type="EMBL" id="SCM55937.1"/>
    </source>
</evidence>
<name>A0A1G4G4K3_9BACT</name>
<sequence>MKFHTLYKLLSITLVIIFTSCVDTLDKIGFSIQPENDRVQVGTDTLTLSSRTIQVDSVFSRTKYPILGEYVDPVFGSIRSDYVGEFYLSENQVFKDGAVIDSVRLTISYTSLIGDSLSPMKLAVYRVIEALPKNHNYTNFDPKTKVDMSAPLGTKTFTGKNNTYRTETYYSGTTSQTIKIYEILTDLPKSLGQLFLDEFKKPDHGKLKNTETFREFFPGLYVTTEFGSSTILNVNLTSLNIFYSYLDPKGSSTKTDTIRTAEYRLNISPEVTQINHIENKNEQLLEANDNVTFVKSPAGVNTEITFPISEIYADLANRSLNQARFTVYAIPEVYQDEKVKLSPPDHLLLINKDSLNGFFENRKLHDNVTSFYASFDPNTYSYNFGNIAAMINYYKRQKSEPFDLTYYLIPVDITFSTTSSYYYSSTSTPTAIYNQMKPSAAMLERAPEKLKLDIIYSSF</sequence>
<dbReference type="RefSeq" id="WP_071136148.1">
    <property type="nucleotide sequence ID" value="NZ_LT608328.1"/>
</dbReference>
<organism evidence="1 2">
    <name type="scientific">Petrimonas mucosa</name>
    <dbReference type="NCBI Taxonomy" id="1642646"/>
    <lineage>
        <taxon>Bacteria</taxon>
        <taxon>Pseudomonadati</taxon>
        <taxon>Bacteroidota</taxon>
        <taxon>Bacteroidia</taxon>
        <taxon>Bacteroidales</taxon>
        <taxon>Dysgonomonadaceae</taxon>
        <taxon>Petrimonas</taxon>
    </lineage>
</organism>
<dbReference type="AlphaFoldDB" id="A0A1G4G4K3"/>
<dbReference type="InterPro" id="IPR025366">
    <property type="entry name" value="DUF4270"/>
</dbReference>
<accession>A0A1G4G4K3</accession>
<protein>
    <recommendedName>
        <fullName evidence="3">DUF4270 domain-containing protein</fullName>
    </recommendedName>
</protein>
<evidence type="ECO:0008006" key="3">
    <source>
        <dbReference type="Google" id="ProtNLM"/>
    </source>
</evidence>
<dbReference type="Pfam" id="PF14092">
    <property type="entry name" value="DUF4270"/>
    <property type="match status" value="1"/>
</dbReference>
<evidence type="ECO:0000313" key="2">
    <source>
        <dbReference type="Proteomes" id="UP000178485"/>
    </source>
</evidence>
<dbReference type="PROSITE" id="PS51257">
    <property type="entry name" value="PROKAR_LIPOPROTEIN"/>
    <property type="match status" value="1"/>
</dbReference>
<dbReference type="KEGG" id="pmuc:ING2E5A_0645"/>
<gene>
    <name evidence="1" type="ORF">ING2E5A_0645</name>
</gene>
<dbReference type="EMBL" id="LT608328">
    <property type="protein sequence ID" value="SCM55937.1"/>
    <property type="molecule type" value="Genomic_DNA"/>
</dbReference>